<reference evidence="1" key="2">
    <citation type="submission" date="2023-01" db="EMBL/GenBank/DDBJ databases">
        <authorList>
            <person name="Sun Q."/>
            <person name="Evtushenko L."/>
        </authorList>
    </citation>
    <scope>NUCLEOTIDE SEQUENCE</scope>
    <source>
        <strain evidence="1">VKM B-2935</strain>
    </source>
</reference>
<dbReference type="EMBL" id="BSFN01000030">
    <property type="protein sequence ID" value="GLK91965.1"/>
    <property type="molecule type" value="Genomic_DNA"/>
</dbReference>
<accession>A0A9W6K9D1</accession>
<proteinExistence type="predicted"/>
<sequence>MEHIVTQPSETAIDIACDVCSQSTRVEGYDQQLVTLQAHWGYGSKHDGEHYEVCLCELCFFRTLSHLRRDRMVNTMFDEEPDITEDEFGLVRIK</sequence>
<reference evidence="1" key="1">
    <citation type="journal article" date="2014" name="Int. J. Syst. Evol. Microbiol.">
        <title>Complete genome sequence of Corynebacterium casei LMG S-19264T (=DSM 44701T), isolated from a smear-ripened cheese.</title>
        <authorList>
            <consortium name="US DOE Joint Genome Institute (JGI-PGF)"/>
            <person name="Walter F."/>
            <person name="Albersmeier A."/>
            <person name="Kalinowski J."/>
            <person name="Ruckert C."/>
        </authorList>
    </citation>
    <scope>NUCLEOTIDE SEQUENCE</scope>
    <source>
        <strain evidence="1">VKM B-2935</strain>
    </source>
</reference>
<dbReference type="Proteomes" id="UP001143328">
    <property type="component" value="Unassembled WGS sequence"/>
</dbReference>
<evidence type="ECO:0000313" key="2">
    <source>
        <dbReference type="Proteomes" id="UP001143328"/>
    </source>
</evidence>
<keyword evidence="2" id="KW-1185">Reference proteome</keyword>
<comment type="caution">
    <text evidence="1">The sequence shown here is derived from an EMBL/GenBank/DDBJ whole genome shotgun (WGS) entry which is preliminary data.</text>
</comment>
<gene>
    <name evidence="1" type="ORF">GCM10017655_50290</name>
</gene>
<protein>
    <submittedName>
        <fullName evidence="1">Uncharacterized protein</fullName>
    </submittedName>
</protein>
<dbReference type="AlphaFoldDB" id="A0A9W6K9D1"/>
<evidence type="ECO:0000313" key="1">
    <source>
        <dbReference type="EMBL" id="GLK91965.1"/>
    </source>
</evidence>
<name>A0A9W6K9D1_9PSED</name>
<organism evidence="1 2">
    <name type="scientific">Pseudomonas turukhanskensis</name>
    <dbReference type="NCBI Taxonomy" id="1806536"/>
    <lineage>
        <taxon>Bacteria</taxon>
        <taxon>Pseudomonadati</taxon>
        <taxon>Pseudomonadota</taxon>
        <taxon>Gammaproteobacteria</taxon>
        <taxon>Pseudomonadales</taxon>
        <taxon>Pseudomonadaceae</taxon>
        <taxon>Pseudomonas</taxon>
    </lineage>
</organism>